<organism evidence="1">
    <name type="scientific">Anguilla anguilla</name>
    <name type="common">European freshwater eel</name>
    <name type="synonym">Muraena anguilla</name>
    <dbReference type="NCBI Taxonomy" id="7936"/>
    <lineage>
        <taxon>Eukaryota</taxon>
        <taxon>Metazoa</taxon>
        <taxon>Chordata</taxon>
        <taxon>Craniata</taxon>
        <taxon>Vertebrata</taxon>
        <taxon>Euteleostomi</taxon>
        <taxon>Actinopterygii</taxon>
        <taxon>Neopterygii</taxon>
        <taxon>Teleostei</taxon>
        <taxon>Anguilliformes</taxon>
        <taxon>Anguillidae</taxon>
        <taxon>Anguilla</taxon>
    </lineage>
</organism>
<accession>A0A0E9UD96</accession>
<reference evidence="1" key="2">
    <citation type="journal article" date="2015" name="Fish Shellfish Immunol.">
        <title>Early steps in the European eel (Anguilla anguilla)-Vibrio vulnificus interaction in the gills: Role of the RtxA13 toxin.</title>
        <authorList>
            <person name="Callol A."/>
            <person name="Pajuelo D."/>
            <person name="Ebbesson L."/>
            <person name="Teles M."/>
            <person name="MacKenzie S."/>
            <person name="Amaro C."/>
        </authorList>
    </citation>
    <scope>NUCLEOTIDE SEQUENCE</scope>
</reference>
<protein>
    <submittedName>
        <fullName evidence="1">Uncharacterized protein</fullName>
    </submittedName>
</protein>
<dbReference type="EMBL" id="GBXM01044738">
    <property type="protein sequence ID" value="JAH63839.1"/>
    <property type="molecule type" value="Transcribed_RNA"/>
</dbReference>
<reference evidence="1" key="1">
    <citation type="submission" date="2014-11" db="EMBL/GenBank/DDBJ databases">
        <authorList>
            <person name="Amaro Gonzalez C."/>
        </authorList>
    </citation>
    <scope>NUCLEOTIDE SEQUENCE</scope>
</reference>
<name>A0A0E9UD96_ANGAN</name>
<evidence type="ECO:0000313" key="1">
    <source>
        <dbReference type="EMBL" id="JAH63839.1"/>
    </source>
</evidence>
<dbReference type="AlphaFoldDB" id="A0A0E9UD96"/>
<sequence>MWNAMCKKLHINTQYVCSGDQRPRGEGLVFYFINFERLALIYRGSP</sequence>
<proteinExistence type="predicted"/>